<name>F6ZF81_CIOIN</name>
<feature type="transmembrane region" description="Helical" evidence="3">
    <location>
        <begin position="442"/>
        <end position="463"/>
    </location>
</feature>
<evidence type="ECO:0000259" key="4">
    <source>
        <dbReference type="PROSITE" id="PS51034"/>
    </source>
</evidence>
<reference evidence="5" key="4">
    <citation type="submission" date="2025-09" db="UniProtKB">
        <authorList>
            <consortium name="Ensembl"/>
        </authorList>
    </citation>
    <scope>IDENTIFICATION</scope>
</reference>
<evidence type="ECO:0000256" key="1">
    <source>
        <dbReference type="ARBA" id="ARBA00022729"/>
    </source>
</evidence>
<keyword evidence="3" id="KW-1133">Transmembrane helix</keyword>
<dbReference type="Pfam" id="PF00100">
    <property type="entry name" value="Zona_pellucida"/>
    <property type="match status" value="1"/>
</dbReference>
<evidence type="ECO:0000313" key="6">
    <source>
        <dbReference type="Proteomes" id="UP000008144"/>
    </source>
</evidence>
<dbReference type="AlphaFoldDB" id="F6ZF81"/>
<dbReference type="GO" id="GO:0009986">
    <property type="term" value="C:cell surface"/>
    <property type="evidence" value="ECO:0000318"/>
    <property type="project" value="GO_Central"/>
</dbReference>
<feature type="domain" description="ZP" evidence="4">
    <location>
        <begin position="80"/>
        <end position="365"/>
    </location>
</feature>
<proteinExistence type="predicted"/>
<dbReference type="EMBL" id="EAAA01002258">
    <property type="status" value="NOT_ANNOTATED_CDS"/>
    <property type="molecule type" value="Genomic_DNA"/>
</dbReference>
<dbReference type="InterPro" id="IPR042235">
    <property type="entry name" value="ZP-C_dom"/>
</dbReference>
<evidence type="ECO:0000313" key="5">
    <source>
        <dbReference type="Ensembl" id="ENSCINP00000029668.2"/>
    </source>
</evidence>
<dbReference type="Gene3D" id="2.10.25.10">
    <property type="entry name" value="Laminin"/>
    <property type="match status" value="1"/>
</dbReference>
<dbReference type="SUPFAM" id="SSF57196">
    <property type="entry name" value="EGF/Laminin"/>
    <property type="match status" value="1"/>
</dbReference>
<dbReference type="SMART" id="SM00241">
    <property type="entry name" value="ZP"/>
    <property type="match status" value="1"/>
</dbReference>
<keyword evidence="3" id="KW-0472">Membrane</keyword>
<dbReference type="GeneTree" id="ENSGT00940000156038"/>
<dbReference type="InterPro" id="IPR055355">
    <property type="entry name" value="ZP-C"/>
</dbReference>
<keyword evidence="1" id="KW-0732">Signal</keyword>
<dbReference type="InParanoid" id="F6ZF81"/>
<keyword evidence="2" id="KW-1015">Disulfide bond</keyword>
<dbReference type="Pfam" id="PF23344">
    <property type="entry name" value="ZP-N"/>
    <property type="match status" value="1"/>
</dbReference>
<dbReference type="PANTHER" id="PTHR14002:SF20">
    <property type="entry name" value="ZONA PELLUCIDA-LIKE DOMAIN-CONTAINING PROTEIN 1"/>
    <property type="match status" value="1"/>
</dbReference>
<dbReference type="PANTHER" id="PTHR14002">
    <property type="entry name" value="ENDOGLIN/TGF-BETA RECEPTOR TYPE III"/>
    <property type="match status" value="1"/>
</dbReference>
<reference evidence="6" key="1">
    <citation type="journal article" date="2002" name="Science">
        <title>The draft genome of Ciona intestinalis: insights into chordate and vertebrate origins.</title>
        <authorList>
            <person name="Dehal P."/>
            <person name="Satou Y."/>
            <person name="Campbell R.K."/>
            <person name="Chapman J."/>
            <person name="Degnan B."/>
            <person name="De Tomaso A."/>
            <person name="Davidson B."/>
            <person name="Di Gregorio A."/>
            <person name="Gelpke M."/>
            <person name="Goodstein D.M."/>
            <person name="Harafuji N."/>
            <person name="Hastings K.E."/>
            <person name="Ho I."/>
            <person name="Hotta K."/>
            <person name="Huang W."/>
            <person name="Kawashima T."/>
            <person name="Lemaire P."/>
            <person name="Martinez D."/>
            <person name="Meinertzhagen I.A."/>
            <person name="Necula S."/>
            <person name="Nonaka M."/>
            <person name="Putnam N."/>
            <person name="Rash S."/>
            <person name="Saiga H."/>
            <person name="Satake M."/>
            <person name="Terry A."/>
            <person name="Yamada L."/>
            <person name="Wang H.G."/>
            <person name="Awazu S."/>
            <person name="Azumi K."/>
            <person name="Boore J."/>
            <person name="Branno M."/>
            <person name="Chin-Bow S."/>
            <person name="DeSantis R."/>
            <person name="Doyle S."/>
            <person name="Francino P."/>
            <person name="Keys D.N."/>
            <person name="Haga S."/>
            <person name="Hayashi H."/>
            <person name="Hino K."/>
            <person name="Imai K.S."/>
            <person name="Inaba K."/>
            <person name="Kano S."/>
            <person name="Kobayashi K."/>
            <person name="Kobayashi M."/>
            <person name="Lee B.I."/>
            <person name="Makabe K.W."/>
            <person name="Manohar C."/>
            <person name="Matassi G."/>
            <person name="Medina M."/>
            <person name="Mochizuki Y."/>
            <person name="Mount S."/>
            <person name="Morishita T."/>
            <person name="Miura S."/>
            <person name="Nakayama A."/>
            <person name="Nishizaka S."/>
            <person name="Nomoto H."/>
            <person name="Ohta F."/>
            <person name="Oishi K."/>
            <person name="Rigoutsos I."/>
            <person name="Sano M."/>
            <person name="Sasaki A."/>
            <person name="Sasakura Y."/>
            <person name="Shoguchi E."/>
            <person name="Shin-i T."/>
            <person name="Spagnuolo A."/>
            <person name="Stainier D."/>
            <person name="Suzuki M.M."/>
            <person name="Tassy O."/>
            <person name="Takatori N."/>
            <person name="Tokuoka M."/>
            <person name="Yagi K."/>
            <person name="Yoshizaki F."/>
            <person name="Wada S."/>
            <person name="Zhang C."/>
            <person name="Hyatt P.D."/>
            <person name="Larimer F."/>
            <person name="Detter C."/>
            <person name="Doggett N."/>
            <person name="Glavina T."/>
            <person name="Hawkins T."/>
            <person name="Richardson P."/>
            <person name="Lucas S."/>
            <person name="Kohara Y."/>
            <person name="Levine M."/>
            <person name="Satoh N."/>
            <person name="Rokhsar D.S."/>
        </authorList>
    </citation>
    <scope>NUCLEOTIDE SEQUENCE [LARGE SCALE GENOMIC DNA]</scope>
</reference>
<dbReference type="Gene3D" id="2.60.40.3210">
    <property type="entry name" value="Zona pellucida, ZP-N domain"/>
    <property type="match status" value="1"/>
</dbReference>
<keyword evidence="6" id="KW-1185">Reference proteome</keyword>
<accession>F6ZF81</accession>
<reference evidence="5" key="3">
    <citation type="submission" date="2025-08" db="UniProtKB">
        <authorList>
            <consortium name="Ensembl"/>
        </authorList>
    </citation>
    <scope>IDENTIFICATION</scope>
</reference>
<evidence type="ECO:0000256" key="2">
    <source>
        <dbReference type="ARBA" id="ARBA00023157"/>
    </source>
</evidence>
<dbReference type="InterPro" id="IPR055356">
    <property type="entry name" value="ZP-N"/>
</dbReference>
<dbReference type="STRING" id="7719.ENSCINP00000029668"/>
<dbReference type="OMA" id="WYYYVPA"/>
<protein>
    <recommendedName>
        <fullName evidence="4">ZP domain-containing protein</fullName>
    </recommendedName>
</protein>
<sequence length="489" mass="53209">MQNRKEYWAGNNCSRVVLTPCDYNGSNPYADGERFTLSSLGSGACMGFRLHSAFDANILTMQSTYANLASINAVVKPVISCGTSKMRLSLDRYAVNAMGFDLSTLYLGGLGGISSSNPHKSNAACHGTRGYGIGAEYRFELGYGADCGNHRTTSVAGKLIFSNSVHGLIGSVSGSIDRTRTFRVDFTCTYNTQTKETTGSVIFIYNFGRKKRDILSPLINDPQISKLEADMTLWGDSQYTATYSSAQVLSVPSTIYTEVALKPSLPAKYSMQMVRCWATPSNNAYEPKYYNLLDNGCSLTSQSNSQSGIKVILNGESDKARIGFSTVSFKGGDSEMIFIRCLVNLCDRTKNSNCAKSCLDKANPTDGSVLHGDVYMKVLTAGPIVVRDICGGTSKGGCDHYCSVSIDKKPVCTCHEGFELGADKKSCSLKSKSSGQSYTVPWYYYVPAIIGGLFIIAVIVIYIRGKTEKGTYKLREDPEEEDGNERFLT</sequence>
<keyword evidence="3" id="KW-0812">Transmembrane</keyword>
<dbReference type="Gene3D" id="2.60.40.4100">
    <property type="entry name" value="Zona pellucida, ZP-C domain"/>
    <property type="match status" value="1"/>
</dbReference>
<dbReference type="HOGENOM" id="CLU_557725_0_0_1"/>
<evidence type="ECO:0000256" key="3">
    <source>
        <dbReference type="SAM" id="Phobius"/>
    </source>
</evidence>
<dbReference type="PROSITE" id="PS51034">
    <property type="entry name" value="ZP_2"/>
    <property type="match status" value="1"/>
</dbReference>
<dbReference type="GO" id="GO:0005615">
    <property type="term" value="C:extracellular space"/>
    <property type="evidence" value="ECO:0000318"/>
    <property type="project" value="GO_Central"/>
</dbReference>
<dbReference type="Ensembl" id="ENSCINT00000029914.2">
    <property type="protein sequence ID" value="ENSCINP00000029668.2"/>
    <property type="gene ID" value="ENSCING00000017598.2"/>
</dbReference>
<dbReference type="InterPro" id="IPR001507">
    <property type="entry name" value="ZP_dom"/>
</dbReference>
<dbReference type="Proteomes" id="UP000008144">
    <property type="component" value="Chromosome 6"/>
</dbReference>
<reference evidence="5" key="2">
    <citation type="journal article" date="2008" name="Genome Biol.">
        <title>Improved genome assembly and evidence-based global gene model set for the chordate Ciona intestinalis: new insight into intron and operon populations.</title>
        <authorList>
            <person name="Satou Y."/>
            <person name="Mineta K."/>
            <person name="Ogasawara M."/>
            <person name="Sasakura Y."/>
            <person name="Shoguchi E."/>
            <person name="Ueno K."/>
            <person name="Yamada L."/>
            <person name="Matsumoto J."/>
            <person name="Wasserscheid J."/>
            <person name="Dewar K."/>
            <person name="Wiley G.B."/>
            <person name="Macmil S.L."/>
            <person name="Roe B.A."/>
            <person name="Zeller R.W."/>
            <person name="Hastings K.E."/>
            <person name="Lemaire P."/>
            <person name="Lindquist E."/>
            <person name="Endo T."/>
            <person name="Hotta K."/>
            <person name="Inaba K."/>
        </authorList>
    </citation>
    <scope>NUCLEOTIDE SEQUENCE [LARGE SCALE GENOMIC DNA]</scope>
    <source>
        <strain evidence="5">wild type</strain>
    </source>
</reference>
<organism evidence="5 6">
    <name type="scientific">Ciona intestinalis</name>
    <name type="common">Transparent sea squirt</name>
    <name type="synonym">Ascidia intestinalis</name>
    <dbReference type="NCBI Taxonomy" id="7719"/>
    <lineage>
        <taxon>Eukaryota</taxon>
        <taxon>Metazoa</taxon>
        <taxon>Chordata</taxon>
        <taxon>Tunicata</taxon>
        <taxon>Ascidiacea</taxon>
        <taxon>Phlebobranchia</taxon>
        <taxon>Cionidae</taxon>
        <taxon>Ciona</taxon>
    </lineage>
</organism>